<evidence type="ECO:0000256" key="6">
    <source>
        <dbReference type="ARBA" id="ARBA00022833"/>
    </source>
</evidence>
<dbReference type="InterPro" id="IPR027756">
    <property type="entry name" value="Ovo-like"/>
</dbReference>
<keyword evidence="3" id="KW-0479">Metal-binding</keyword>
<dbReference type="GO" id="GO:0009913">
    <property type="term" value="P:epidermal cell differentiation"/>
    <property type="evidence" value="ECO:0007669"/>
    <property type="project" value="TreeGrafter"/>
</dbReference>
<feature type="domain" description="C2H2-type" evidence="13">
    <location>
        <begin position="276"/>
        <end position="303"/>
    </location>
</feature>
<dbReference type="InterPro" id="IPR013087">
    <property type="entry name" value="Znf_C2H2_type"/>
</dbReference>
<dbReference type="GO" id="GO:0005634">
    <property type="term" value="C:nucleus"/>
    <property type="evidence" value="ECO:0007669"/>
    <property type="project" value="UniProtKB-SubCell"/>
</dbReference>
<dbReference type="AlphaFoldDB" id="A0A9Y4JEY5"/>
<comment type="subcellular location">
    <subcellularLocation>
        <location evidence="1">Nucleus</location>
    </subcellularLocation>
</comment>
<keyword evidence="6" id="KW-0862">Zinc</keyword>
<dbReference type="SUPFAM" id="SSF57667">
    <property type="entry name" value="beta-beta-alpha zinc fingers"/>
    <property type="match status" value="3"/>
</dbReference>
<keyword evidence="10" id="KW-0539">Nucleus</keyword>
<dbReference type="InterPro" id="IPR036236">
    <property type="entry name" value="Znf_C2H2_sf"/>
</dbReference>
<dbReference type="Proteomes" id="UP000694891">
    <property type="component" value="Unplaced"/>
</dbReference>
<evidence type="ECO:0000256" key="2">
    <source>
        <dbReference type="ARBA" id="ARBA00006991"/>
    </source>
</evidence>
<name>A0A9Y4JEY5_9TELE</name>
<dbReference type="GO" id="GO:0008270">
    <property type="term" value="F:zinc ion binding"/>
    <property type="evidence" value="ECO:0007669"/>
    <property type="project" value="UniProtKB-KW"/>
</dbReference>
<dbReference type="GO" id="GO:0000981">
    <property type="term" value="F:DNA-binding transcription factor activity, RNA polymerase II-specific"/>
    <property type="evidence" value="ECO:0007669"/>
    <property type="project" value="TreeGrafter"/>
</dbReference>
<sequence>MSSVQNLRELINERLTAAAEEIFTEFEKTIVQYEEEIDRQRRMLDNIWKPQIPLHRTDLTQHTCTNQAGLAEQQFCNHERSSSLDQEDPEPPEIKEEEQEFCTSLDLEGPKSPQNIEEQGELCTALDQDDPEPPQIKEEQEELYTSQEEEQLLLKQETDSFMVTPAYEESDHSEPEPNGDQLISHISPVAESQDQEGSNTLKILSQMKKHHRSHTSVKPFSCSICRKSFSQICVLKHHERTHMCEKPYPCNTCEKRFKDKSSLKHHIKTHTGEKPYYCQTCGKNFSRSHHLTVHIRTHTGERPYPCGICGKSFTQNGSLKIHMRTHTGERPYSCKTCGKSFAHSWILTDHTRTHCQR</sequence>
<dbReference type="Gene3D" id="3.30.160.60">
    <property type="entry name" value="Classic Zinc Finger"/>
    <property type="match status" value="5"/>
</dbReference>
<dbReference type="PROSITE" id="PS00028">
    <property type="entry name" value="ZINC_FINGER_C2H2_1"/>
    <property type="match status" value="5"/>
</dbReference>
<evidence type="ECO:0000259" key="13">
    <source>
        <dbReference type="PROSITE" id="PS50157"/>
    </source>
</evidence>
<keyword evidence="4" id="KW-0677">Repeat</keyword>
<evidence type="ECO:0000256" key="3">
    <source>
        <dbReference type="ARBA" id="ARBA00022723"/>
    </source>
</evidence>
<evidence type="ECO:0000256" key="1">
    <source>
        <dbReference type="ARBA" id="ARBA00004123"/>
    </source>
</evidence>
<organism evidence="14 15">
    <name type="scientific">Stegastes partitus</name>
    <name type="common">bicolor damselfish</name>
    <dbReference type="NCBI Taxonomy" id="144197"/>
    <lineage>
        <taxon>Eukaryota</taxon>
        <taxon>Metazoa</taxon>
        <taxon>Chordata</taxon>
        <taxon>Craniata</taxon>
        <taxon>Vertebrata</taxon>
        <taxon>Euteleostomi</taxon>
        <taxon>Actinopterygii</taxon>
        <taxon>Neopterygii</taxon>
        <taxon>Teleostei</taxon>
        <taxon>Neoteleostei</taxon>
        <taxon>Acanthomorphata</taxon>
        <taxon>Ovalentaria</taxon>
        <taxon>Pomacentridae</taxon>
        <taxon>Stegastes</taxon>
    </lineage>
</organism>
<keyword evidence="7" id="KW-0805">Transcription regulation</keyword>
<feature type="domain" description="C2H2-type" evidence="13">
    <location>
        <begin position="248"/>
        <end position="275"/>
    </location>
</feature>
<evidence type="ECO:0000256" key="4">
    <source>
        <dbReference type="ARBA" id="ARBA00022737"/>
    </source>
</evidence>
<keyword evidence="8" id="KW-0238">DNA-binding</keyword>
<dbReference type="GeneID" id="103352966"/>
<dbReference type="SMART" id="SM00355">
    <property type="entry name" value="ZnF_C2H2"/>
    <property type="match status" value="5"/>
</dbReference>
<feature type="domain" description="C2H2-type" evidence="13">
    <location>
        <begin position="220"/>
        <end position="247"/>
    </location>
</feature>
<dbReference type="FunFam" id="3.30.160.60:FF:000446">
    <property type="entry name" value="Zinc finger protein"/>
    <property type="match status" value="1"/>
</dbReference>
<keyword evidence="9" id="KW-0804">Transcription</keyword>
<dbReference type="PANTHER" id="PTHR10032:SF272">
    <property type="entry name" value="OVO-LIKE ZINC FINGER 1A-RELATED"/>
    <property type="match status" value="1"/>
</dbReference>
<feature type="domain" description="C2H2-type" evidence="13">
    <location>
        <begin position="304"/>
        <end position="331"/>
    </location>
</feature>
<dbReference type="PANTHER" id="PTHR10032">
    <property type="entry name" value="ZINC FINGER PROTEIN WITH KRAB AND SCAN DOMAINS"/>
    <property type="match status" value="1"/>
</dbReference>
<evidence type="ECO:0000256" key="8">
    <source>
        <dbReference type="ARBA" id="ARBA00023125"/>
    </source>
</evidence>
<dbReference type="RefSeq" id="XP_008273909.1">
    <property type="nucleotide sequence ID" value="XM_008275687.1"/>
</dbReference>
<feature type="domain" description="C2H2-type" evidence="13">
    <location>
        <begin position="332"/>
        <end position="357"/>
    </location>
</feature>
<dbReference type="GO" id="GO:0000978">
    <property type="term" value="F:RNA polymerase II cis-regulatory region sequence-specific DNA binding"/>
    <property type="evidence" value="ECO:0007669"/>
    <property type="project" value="TreeGrafter"/>
</dbReference>
<evidence type="ECO:0000256" key="5">
    <source>
        <dbReference type="ARBA" id="ARBA00022771"/>
    </source>
</evidence>
<dbReference type="FunFam" id="3.30.160.60:FF:000110">
    <property type="entry name" value="Zinc finger protein-like"/>
    <property type="match status" value="1"/>
</dbReference>
<feature type="region of interest" description="Disordered" evidence="12">
    <location>
        <begin position="77"/>
        <end position="115"/>
    </location>
</feature>
<dbReference type="PROSITE" id="PS50157">
    <property type="entry name" value="ZINC_FINGER_C2H2_2"/>
    <property type="match status" value="5"/>
</dbReference>
<protein>
    <submittedName>
        <fullName evidence="15">Oocyte zinc finger protein XlCOF8.4-like</fullName>
    </submittedName>
</protein>
<evidence type="ECO:0000256" key="12">
    <source>
        <dbReference type="SAM" id="MobiDB-lite"/>
    </source>
</evidence>
<dbReference type="FunFam" id="3.30.160.60:FF:000690">
    <property type="entry name" value="Zinc finger protein 354C"/>
    <property type="match status" value="1"/>
</dbReference>
<evidence type="ECO:0000256" key="11">
    <source>
        <dbReference type="PROSITE-ProRule" id="PRU00042"/>
    </source>
</evidence>
<keyword evidence="5 11" id="KW-0863">Zinc-finger</keyword>
<proteinExistence type="inferred from homology"/>
<keyword evidence="14" id="KW-1185">Reference proteome</keyword>
<gene>
    <name evidence="15" type="primary">LOC103352966</name>
</gene>
<dbReference type="FunFam" id="3.30.160.60:FF:000770">
    <property type="entry name" value="zinc finger protein 16"/>
    <property type="match status" value="1"/>
</dbReference>
<evidence type="ECO:0000313" key="15">
    <source>
        <dbReference type="RefSeq" id="XP_008273909.1"/>
    </source>
</evidence>
<comment type="similarity">
    <text evidence="2">Belongs to the krueppel C2H2-type zinc-finger protein family.</text>
</comment>
<evidence type="ECO:0000256" key="10">
    <source>
        <dbReference type="ARBA" id="ARBA00023242"/>
    </source>
</evidence>
<evidence type="ECO:0000313" key="14">
    <source>
        <dbReference type="Proteomes" id="UP000694891"/>
    </source>
</evidence>
<evidence type="ECO:0000256" key="9">
    <source>
        <dbReference type="ARBA" id="ARBA00023163"/>
    </source>
</evidence>
<dbReference type="Pfam" id="PF00096">
    <property type="entry name" value="zf-C2H2"/>
    <property type="match status" value="4"/>
</dbReference>
<accession>A0A9Y4JEY5</accession>
<dbReference type="FunFam" id="3.30.160.60:FF:000931">
    <property type="entry name" value="zinc finger protein 697"/>
    <property type="match status" value="1"/>
</dbReference>
<evidence type="ECO:0000256" key="7">
    <source>
        <dbReference type="ARBA" id="ARBA00023015"/>
    </source>
</evidence>
<feature type="compositionally biased region" description="Acidic residues" evidence="12">
    <location>
        <begin position="85"/>
        <end position="100"/>
    </location>
</feature>
<reference evidence="15" key="1">
    <citation type="submission" date="2025-08" db="UniProtKB">
        <authorList>
            <consortium name="RefSeq"/>
        </authorList>
    </citation>
    <scope>IDENTIFICATION</scope>
</reference>